<evidence type="ECO:0000256" key="7">
    <source>
        <dbReference type="ARBA" id="ARBA00022989"/>
    </source>
</evidence>
<dbReference type="AlphaFoldDB" id="B5YNE4"/>
<keyword evidence="8" id="KW-0472">Membrane</keyword>
<dbReference type="Gene3D" id="2.40.70.10">
    <property type="entry name" value="Acid Proteases"/>
    <property type="match status" value="2"/>
</dbReference>
<keyword evidence="5" id="KW-0732">Signal</keyword>
<dbReference type="Pfam" id="PF14541">
    <property type="entry name" value="TAXi_C"/>
    <property type="match status" value="1"/>
</dbReference>
<dbReference type="PaxDb" id="35128-Thaps7119"/>
<dbReference type="Pfam" id="PF14543">
    <property type="entry name" value="TAXi_N"/>
    <property type="match status" value="1"/>
</dbReference>
<dbReference type="InterPro" id="IPR032799">
    <property type="entry name" value="TAXi_C"/>
</dbReference>
<dbReference type="KEGG" id="tps:THAPS_7119"/>
<dbReference type="PANTHER" id="PTHR13683">
    <property type="entry name" value="ASPARTYL PROTEASES"/>
    <property type="match status" value="1"/>
</dbReference>
<dbReference type="GO" id="GO:0004190">
    <property type="term" value="F:aspartic-type endopeptidase activity"/>
    <property type="evidence" value="ECO:0007669"/>
    <property type="project" value="InterPro"/>
</dbReference>
<evidence type="ECO:0000259" key="11">
    <source>
        <dbReference type="PROSITE" id="PS51767"/>
    </source>
</evidence>
<keyword evidence="13" id="KW-1185">Reference proteome</keyword>
<dbReference type="InterPro" id="IPR033121">
    <property type="entry name" value="PEPTIDASE_A1"/>
</dbReference>
<dbReference type="Proteomes" id="UP000001449">
    <property type="component" value="Chromosome 7"/>
</dbReference>
<accession>B5YNE4</accession>
<keyword evidence="3" id="KW-0645">Protease</keyword>
<evidence type="ECO:0000256" key="5">
    <source>
        <dbReference type="ARBA" id="ARBA00022729"/>
    </source>
</evidence>
<dbReference type="SUPFAM" id="SSF50630">
    <property type="entry name" value="Acid proteases"/>
    <property type="match status" value="1"/>
</dbReference>
<dbReference type="EMBL" id="CP001160">
    <property type="protein sequence ID" value="ACI64974.1"/>
    <property type="molecule type" value="Genomic_DNA"/>
</dbReference>
<dbReference type="InterPro" id="IPR001461">
    <property type="entry name" value="Aspartic_peptidase_A1"/>
</dbReference>
<gene>
    <name evidence="12" type="ORF">THAPS_7119</name>
</gene>
<dbReference type="PROSITE" id="PS51767">
    <property type="entry name" value="PEPTIDASE_A1"/>
    <property type="match status" value="1"/>
</dbReference>
<feature type="compositionally biased region" description="Low complexity" evidence="10">
    <location>
        <begin position="49"/>
        <end position="59"/>
    </location>
</feature>
<dbReference type="HOGENOM" id="CLU_599174_0_0_1"/>
<evidence type="ECO:0000313" key="13">
    <source>
        <dbReference type="Proteomes" id="UP000001449"/>
    </source>
</evidence>
<evidence type="ECO:0000256" key="6">
    <source>
        <dbReference type="ARBA" id="ARBA00022801"/>
    </source>
</evidence>
<comment type="similarity">
    <text evidence="2">Belongs to the peptidase A1 family.</text>
</comment>
<comment type="subcellular location">
    <subcellularLocation>
        <location evidence="1">Membrane</location>
    </subcellularLocation>
</comment>
<reference evidence="12 13" key="2">
    <citation type="journal article" date="2008" name="Nature">
        <title>The Phaeodactylum genome reveals the evolutionary history of diatom genomes.</title>
        <authorList>
            <person name="Bowler C."/>
            <person name="Allen A.E."/>
            <person name="Badger J.H."/>
            <person name="Grimwood J."/>
            <person name="Jabbari K."/>
            <person name="Kuo A."/>
            <person name="Maheswari U."/>
            <person name="Martens C."/>
            <person name="Maumus F."/>
            <person name="Otillar R.P."/>
            <person name="Rayko E."/>
            <person name="Salamov A."/>
            <person name="Vandepoele K."/>
            <person name="Beszteri B."/>
            <person name="Gruber A."/>
            <person name="Heijde M."/>
            <person name="Katinka M."/>
            <person name="Mock T."/>
            <person name="Valentin K."/>
            <person name="Verret F."/>
            <person name="Berges J.A."/>
            <person name="Brownlee C."/>
            <person name="Cadoret J.P."/>
            <person name="Chiovitti A."/>
            <person name="Choi C.J."/>
            <person name="Coesel S."/>
            <person name="De Martino A."/>
            <person name="Detter J.C."/>
            <person name="Durkin C."/>
            <person name="Falciatore A."/>
            <person name="Fournet J."/>
            <person name="Haruta M."/>
            <person name="Huysman M.J."/>
            <person name="Jenkins B.D."/>
            <person name="Jiroutova K."/>
            <person name="Jorgensen R.E."/>
            <person name="Joubert Y."/>
            <person name="Kaplan A."/>
            <person name="Kroger N."/>
            <person name="Kroth P.G."/>
            <person name="La Roche J."/>
            <person name="Lindquist E."/>
            <person name="Lommer M."/>
            <person name="Martin-Jezequel V."/>
            <person name="Lopez P.J."/>
            <person name="Lucas S."/>
            <person name="Mangogna M."/>
            <person name="McGinnis K."/>
            <person name="Medlin L.K."/>
            <person name="Montsant A."/>
            <person name="Oudot-Le Secq M.P."/>
            <person name="Napoli C."/>
            <person name="Obornik M."/>
            <person name="Parker M.S."/>
            <person name="Petit J.L."/>
            <person name="Porcel B.M."/>
            <person name="Poulsen N."/>
            <person name="Robison M."/>
            <person name="Rychlewski L."/>
            <person name="Rynearson T.A."/>
            <person name="Schmutz J."/>
            <person name="Shapiro H."/>
            <person name="Siaut M."/>
            <person name="Stanley M."/>
            <person name="Sussman M.R."/>
            <person name="Taylor A.R."/>
            <person name="Vardi A."/>
            <person name="von Dassow P."/>
            <person name="Vyverman W."/>
            <person name="Willis A."/>
            <person name="Wyrwicz L.S."/>
            <person name="Rokhsar D.S."/>
            <person name="Weissenbach J."/>
            <person name="Armbrust E.V."/>
            <person name="Green B.R."/>
            <person name="Van de Peer Y."/>
            <person name="Grigoriev I.V."/>
        </authorList>
    </citation>
    <scope>NUCLEOTIDE SEQUENCE [LARGE SCALE GENOMIC DNA]</scope>
    <source>
        <strain evidence="12 13">CCMP1335</strain>
    </source>
</reference>
<feature type="active site" evidence="9">
    <location>
        <position position="147"/>
    </location>
</feature>
<evidence type="ECO:0000256" key="9">
    <source>
        <dbReference type="PIRSR" id="PIRSR601461-1"/>
    </source>
</evidence>
<reference evidence="12 13" key="1">
    <citation type="journal article" date="2004" name="Science">
        <title>The genome of the diatom Thalassiosira pseudonana: ecology, evolution, and metabolism.</title>
        <authorList>
            <person name="Armbrust E.V."/>
            <person name="Berges J.A."/>
            <person name="Bowler C."/>
            <person name="Green B.R."/>
            <person name="Martinez D."/>
            <person name="Putnam N.H."/>
            <person name="Zhou S."/>
            <person name="Allen A.E."/>
            <person name="Apt K.E."/>
            <person name="Bechner M."/>
            <person name="Brzezinski M.A."/>
            <person name="Chaal B.K."/>
            <person name="Chiovitti A."/>
            <person name="Davis A.K."/>
            <person name="Demarest M.S."/>
            <person name="Detter J.C."/>
            <person name="Glavina T."/>
            <person name="Goodstein D."/>
            <person name="Hadi M.Z."/>
            <person name="Hellsten U."/>
            <person name="Hildebrand M."/>
            <person name="Jenkins B.D."/>
            <person name="Jurka J."/>
            <person name="Kapitonov V.V."/>
            <person name="Kroger N."/>
            <person name="Lau W.W."/>
            <person name="Lane T.W."/>
            <person name="Larimer F.W."/>
            <person name="Lippmeier J.C."/>
            <person name="Lucas S."/>
            <person name="Medina M."/>
            <person name="Montsant A."/>
            <person name="Obornik M."/>
            <person name="Parker M.S."/>
            <person name="Palenik B."/>
            <person name="Pazour G.J."/>
            <person name="Richardson P.M."/>
            <person name="Rynearson T.A."/>
            <person name="Saito M.A."/>
            <person name="Schwartz D.C."/>
            <person name="Thamatrakoln K."/>
            <person name="Valentin K."/>
            <person name="Vardi A."/>
            <person name="Wilkerson F.P."/>
            <person name="Rokhsar D.S."/>
        </authorList>
    </citation>
    <scope>NUCLEOTIDE SEQUENCE [LARGE SCALE GENOMIC DNA]</scope>
    <source>
        <strain evidence="12 13">CCMP1335</strain>
    </source>
</reference>
<sequence length="538" mass="59418">MASPLPPLKKATRVLLFAAFIWAISCWTWTITHLQSAVSSSLLSPSSSLQQQDAPSSLSNERTRHLSNSVNNSSSRMVRPSSKAQDSHHSIHLRRRETTTSSASASQLNQPPPITSLIYPLHAKSGTHHAYLYIGSPVPQRQTLIVDTGSRLTAFPCQPHCSNCGEHASSPFQLSESTSSEIVPCGECSLSRGDFELEGYFSGNGIGGNSLRGATGNEADIQLHRKLLPQSCNSNNQCEVNQKYTEGSSWTAFEVKDKVWLGLDGESASVEQHDKHSTLFVFGCQVSEEGLFRTQYADGIIGLSMYTQTLVGTWKRQGSIAHESFSLCFNRRGGHISLGGVTSSEELEQTKGEVAGPQHLKPMQFTPFARDKVWYYTVTITSVSVGSHVLPHSLLRYLNDNKGAIVDSGTTDTFLSHKIAKAFSLAWEKVTGQHYHNRMQQFTFDQFNNLPVITYELEGGLQWQVKPEAYMEMSDLNESESIIDDLSEPWEGNRALTSRIYVDEPSGAVLGANAMLNHDVYFDIENRRLGVARATCAY</sequence>
<evidence type="ECO:0000256" key="10">
    <source>
        <dbReference type="SAM" id="MobiDB-lite"/>
    </source>
</evidence>
<proteinExistence type="inferred from homology"/>
<keyword evidence="6" id="KW-0378">Hydrolase</keyword>
<dbReference type="eggNOG" id="KOG1339">
    <property type="taxonomic scope" value="Eukaryota"/>
</dbReference>
<dbReference type="GO" id="GO:0016020">
    <property type="term" value="C:membrane"/>
    <property type="evidence" value="ECO:0007669"/>
    <property type="project" value="UniProtKB-SubCell"/>
</dbReference>
<dbReference type="InterPro" id="IPR032861">
    <property type="entry name" value="TAXi_N"/>
</dbReference>
<evidence type="ECO:0000256" key="8">
    <source>
        <dbReference type="ARBA" id="ARBA00023136"/>
    </source>
</evidence>
<feature type="active site" evidence="9">
    <location>
        <position position="407"/>
    </location>
</feature>
<dbReference type="FunFam" id="2.40.70.10:FF:000433">
    <property type="match status" value="1"/>
</dbReference>
<evidence type="ECO:0000256" key="2">
    <source>
        <dbReference type="ARBA" id="ARBA00007447"/>
    </source>
</evidence>
<dbReference type="GeneID" id="7450671"/>
<evidence type="ECO:0000256" key="1">
    <source>
        <dbReference type="ARBA" id="ARBA00004370"/>
    </source>
</evidence>
<keyword evidence="4" id="KW-0812">Transmembrane</keyword>
<evidence type="ECO:0000256" key="4">
    <source>
        <dbReference type="ARBA" id="ARBA00022692"/>
    </source>
</evidence>
<evidence type="ECO:0000313" key="12">
    <source>
        <dbReference type="EMBL" id="ACI64974.1"/>
    </source>
</evidence>
<dbReference type="InterPro" id="IPR021109">
    <property type="entry name" value="Peptidase_aspartic_dom_sf"/>
</dbReference>
<dbReference type="InParanoid" id="B5YNE4"/>
<dbReference type="PANTHER" id="PTHR13683:SF375">
    <property type="entry name" value="PEPTIDASE A1 DOMAIN-CONTAINING PROTEIN"/>
    <property type="match status" value="1"/>
</dbReference>
<name>B5YNE4_THAPS</name>
<feature type="domain" description="Peptidase A1" evidence="11">
    <location>
        <begin position="128"/>
        <end position="532"/>
    </location>
</feature>
<feature type="compositionally biased region" description="Low complexity" evidence="10">
    <location>
        <begin position="67"/>
        <end position="82"/>
    </location>
</feature>
<feature type="region of interest" description="Disordered" evidence="10">
    <location>
        <begin position="49"/>
        <end position="111"/>
    </location>
</feature>
<keyword evidence="7" id="KW-1133">Transmembrane helix</keyword>
<dbReference type="GO" id="GO:0006508">
    <property type="term" value="P:proteolysis"/>
    <property type="evidence" value="ECO:0007669"/>
    <property type="project" value="UniProtKB-KW"/>
</dbReference>
<organism evidence="12 13">
    <name type="scientific">Thalassiosira pseudonana</name>
    <name type="common">Marine diatom</name>
    <name type="synonym">Cyclotella nana</name>
    <dbReference type="NCBI Taxonomy" id="35128"/>
    <lineage>
        <taxon>Eukaryota</taxon>
        <taxon>Sar</taxon>
        <taxon>Stramenopiles</taxon>
        <taxon>Ochrophyta</taxon>
        <taxon>Bacillariophyta</taxon>
        <taxon>Coscinodiscophyceae</taxon>
        <taxon>Thalassiosirophycidae</taxon>
        <taxon>Thalassiosirales</taxon>
        <taxon>Thalassiosiraceae</taxon>
        <taxon>Thalassiosira</taxon>
    </lineage>
</organism>
<evidence type="ECO:0000256" key="3">
    <source>
        <dbReference type="ARBA" id="ARBA00022670"/>
    </source>
</evidence>
<dbReference type="RefSeq" id="XP_002296257.1">
    <property type="nucleotide sequence ID" value="XM_002296221.1"/>
</dbReference>
<protein>
    <recommendedName>
        <fullName evidence="11">Peptidase A1 domain-containing protein</fullName>
    </recommendedName>
</protein>
<dbReference type="OMA" id="SRTKPCF"/>
<dbReference type="STRING" id="35128.B5YNE4"/>